<dbReference type="InterPro" id="IPR019609">
    <property type="entry name" value="Variant_surf_glycoprt_trypan_C"/>
</dbReference>
<evidence type="ECO:0000256" key="8">
    <source>
        <dbReference type="ARBA" id="ARBA00023288"/>
    </source>
</evidence>
<gene>
    <name evidence="12" type="ORF">TEOVI_000248300</name>
</gene>
<keyword evidence="6" id="KW-0472">Membrane</keyword>
<dbReference type="Pfam" id="PF13206">
    <property type="entry name" value="VSG_B"/>
    <property type="match status" value="1"/>
</dbReference>
<dbReference type="VEuPathDB" id="TriTrypDB:TEOVI_000248300"/>
<reference evidence="12" key="1">
    <citation type="submission" date="2016-09" db="EMBL/GenBank/DDBJ databases">
        <authorList>
            <person name="Hebert L."/>
            <person name="Moumen B."/>
        </authorList>
    </citation>
    <scope>NUCLEOTIDE SEQUENCE [LARGE SCALE GENOMIC DNA]</scope>
    <source>
        <strain evidence="12">OVI</strain>
    </source>
</reference>
<protein>
    <submittedName>
        <fullName evidence="12">Trypanosomal VSG domain/Trypanosome variant surface glycoprotein C-terminal domain containing protein, putative</fullName>
    </submittedName>
</protein>
<evidence type="ECO:0000256" key="9">
    <source>
        <dbReference type="SAM" id="SignalP"/>
    </source>
</evidence>
<evidence type="ECO:0000256" key="6">
    <source>
        <dbReference type="ARBA" id="ARBA00023136"/>
    </source>
</evidence>
<keyword evidence="8" id="KW-0449">Lipoprotein</keyword>
<dbReference type="AlphaFoldDB" id="A0A1G4IEU1"/>
<evidence type="ECO:0000259" key="10">
    <source>
        <dbReference type="Pfam" id="PF10659"/>
    </source>
</evidence>
<feature type="domain" description="Trypanosome variant surface glycoprotein C-terminal" evidence="10">
    <location>
        <begin position="401"/>
        <end position="498"/>
    </location>
</feature>
<dbReference type="InterPro" id="IPR025932">
    <property type="entry name" value="Trypano_VSG_B_N_dom"/>
</dbReference>
<dbReference type="Pfam" id="PF10659">
    <property type="entry name" value="Trypan_glycop_C"/>
    <property type="match status" value="1"/>
</dbReference>
<accession>A0A1G4IEU1</accession>
<dbReference type="Proteomes" id="UP000195570">
    <property type="component" value="Unassembled WGS sequence"/>
</dbReference>
<dbReference type="GeneID" id="92376423"/>
<evidence type="ECO:0000313" key="12">
    <source>
        <dbReference type="EMBL" id="SCU70908.1"/>
    </source>
</evidence>
<keyword evidence="13" id="KW-1185">Reference proteome</keyword>
<evidence type="ECO:0000259" key="11">
    <source>
        <dbReference type="Pfam" id="PF13206"/>
    </source>
</evidence>
<evidence type="ECO:0000313" key="13">
    <source>
        <dbReference type="Proteomes" id="UP000195570"/>
    </source>
</evidence>
<dbReference type="GO" id="GO:0098552">
    <property type="term" value="C:side of membrane"/>
    <property type="evidence" value="ECO:0007669"/>
    <property type="project" value="UniProtKB-KW"/>
</dbReference>
<keyword evidence="4" id="KW-0336">GPI-anchor</keyword>
<sequence length="499" mass="54408">MHITLCCLASIFWGILRHGKAADGDEIAALQPLCLAWAAATHGKINTEPDTGRSADYADLMSLNATTWSTEWRSMFDSAAGNQGWEQYKEANKAAMGNIDWTSGWEEWKTAHESTKDDSKEFHKKHNTKTTKQLTEQQKHFINATAAKARKLQEEITKPAQTGTTPLPAEINKLLDDALCTATLATQPQNPTCADVETKDKPTTCTTEAAGKSLALDISCLCAVEHGTDSCHQSQDIQANVLITNSFNAKVLQTAVEQCPNSLGSLELDDAITQALTTLHARLEKPAAGQKKFLLGATHSTNACTATNAACVDYTDKLKKTAKGLEEIPWVQKLAEARNKYRQYKKELEKKVAIKEDIARLFHDALKKYHKPDEPSNSKGTTILTAAAAAKKTNSETEDSCNKKGQSDCNSPCTWNANATDANKKCTLDPAKAQEQQETQTAGTGETKKEKKCTGKLEDACKKDTGCKWDGKECKDSSILVNKQFALSVVSGAFVALLF</sequence>
<dbReference type="InterPro" id="IPR027446">
    <property type="entry name" value="VSG_C_dom_sf"/>
</dbReference>
<evidence type="ECO:0000256" key="7">
    <source>
        <dbReference type="ARBA" id="ARBA00023180"/>
    </source>
</evidence>
<evidence type="ECO:0000256" key="4">
    <source>
        <dbReference type="ARBA" id="ARBA00022622"/>
    </source>
</evidence>
<evidence type="ECO:0000256" key="2">
    <source>
        <dbReference type="ARBA" id="ARBA00004609"/>
    </source>
</evidence>
<feature type="signal peptide" evidence="9">
    <location>
        <begin position="1"/>
        <end position="21"/>
    </location>
</feature>
<dbReference type="SUPFAM" id="SSF118251">
    <property type="entry name" value="Variant surface glycoprotein MITAT 1.2, VSG 221, C-terminal domain"/>
    <property type="match status" value="1"/>
</dbReference>
<feature type="domain" description="Trypanosome variant surface glycoprotein B-type N-terminal" evidence="11">
    <location>
        <begin position="18"/>
        <end position="359"/>
    </location>
</feature>
<organism evidence="12 13">
    <name type="scientific">Trypanosoma equiperdum</name>
    <dbReference type="NCBI Taxonomy" id="5694"/>
    <lineage>
        <taxon>Eukaryota</taxon>
        <taxon>Discoba</taxon>
        <taxon>Euglenozoa</taxon>
        <taxon>Kinetoplastea</taxon>
        <taxon>Metakinetoplastina</taxon>
        <taxon>Trypanosomatida</taxon>
        <taxon>Trypanosomatidae</taxon>
        <taxon>Trypanosoma</taxon>
    </lineage>
</organism>
<keyword evidence="7" id="KW-0325">Glycoprotein</keyword>
<evidence type="ECO:0000256" key="3">
    <source>
        <dbReference type="ARBA" id="ARBA00022475"/>
    </source>
</evidence>
<evidence type="ECO:0000256" key="1">
    <source>
        <dbReference type="ARBA" id="ARBA00002523"/>
    </source>
</evidence>
<keyword evidence="5 9" id="KW-0732">Signal</keyword>
<comment type="subcellular location">
    <subcellularLocation>
        <location evidence="2">Cell membrane</location>
        <topology evidence="2">Lipid-anchor</topology>
        <topology evidence="2">GPI-anchor</topology>
    </subcellularLocation>
</comment>
<name>A0A1G4IEU1_TRYEQ</name>
<feature type="chain" id="PRO_5009235601" evidence="9">
    <location>
        <begin position="22"/>
        <end position="499"/>
    </location>
</feature>
<dbReference type="EMBL" id="CZPT02001534">
    <property type="protein sequence ID" value="SCU70908.1"/>
    <property type="molecule type" value="Genomic_DNA"/>
</dbReference>
<dbReference type="RefSeq" id="XP_067081656.1">
    <property type="nucleotide sequence ID" value="XM_067225555.1"/>
</dbReference>
<comment type="function">
    <text evidence="1">VSG forms a coat on the surface of the parasite. The trypanosome evades the immune response of the host by expressing a series of antigenically distinct VSGs from an estimated 1000 VSG genes.</text>
</comment>
<keyword evidence="3" id="KW-1003">Cell membrane</keyword>
<proteinExistence type="predicted"/>
<dbReference type="GO" id="GO:0005886">
    <property type="term" value="C:plasma membrane"/>
    <property type="evidence" value="ECO:0007669"/>
    <property type="project" value="UniProtKB-SubCell"/>
</dbReference>
<dbReference type="Gene3D" id="4.10.110.20">
    <property type="entry name" value="Variant surface glycoprotein MITAT 1.2, VSG 221, C-terminal domain"/>
    <property type="match status" value="1"/>
</dbReference>
<comment type="caution">
    <text evidence="12">The sequence shown here is derived from an EMBL/GenBank/DDBJ whole genome shotgun (WGS) entry which is preliminary data.</text>
</comment>
<evidence type="ECO:0000256" key="5">
    <source>
        <dbReference type="ARBA" id="ARBA00022729"/>
    </source>
</evidence>